<dbReference type="SUPFAM" id="SSF54160">
    <property type="entry name" value="Chromo domain-like"/>
    <property type="match status" value="1"/>
</dbReference>
<dbReference type="InterPro" id="IPR016197">
    <property type="entry name" value="Chromo-like_dom_sf"/>
</dbReference>
<evidence type="ECO:0000313" key="2">
    <source>
        <dbReference type="EMBL" id="KAG2922887.1"/>
    </source>
</evidence>
<feature type="domain" description="Chromo" evidence="1">
    <location>
        <begin position="26"/>
        <end position="80"/>
    </location>
</feature>
<name>A0A329SHS8_9STRA</name>
<dbReference type="InterPro" id="IPR000953">
    <property type="entry name" value="Chromo/chromo_shadow_dom"/>
</dbReference>
<dbReference type="OrthoDB" id="112058at2759"/>
<sequence length="113" mass="13183">MKYRLAFDEELLPEDNWANKLATDEFEVEVILDGRFPMWTGTDRPVREFKVKWVDYCEPSWEPVSNLSCGGLLYGYQREHKRTGASRWSKWRTKLSASLADDDDLPVGQRSPP</sequence>
<dbReference type="PROSITE" id="PS50013">
    <property type="entry name" value="CHROMO_2"/>
    <property type="match status" value="1"/>
</dbReference>
<organism evidence="3 4">
    <name type="scientific">Phytophthora cactorum</name>
    <dbReference type="NCBI Taxonomy" id="29920"/>
    <lineage>
        <taxon>Eukaryota</taxon>
        <taxon>Sar</taxon>
        <taxon>Stramenopiles</taxon>
        <taxon>Oomycota</taxon>
        <taxon>Peronosporomycetes</taxon>
        <taxon>Peronosporales</taxon>
        <taxon>Peronosporaceae</taxon>
        <taxon>Phytophthora</taxon>
    </lineage>
</organism>
<dbReference type="Proteomes" id="UP000736787">
    <property type="component" value="Unassembled WGS sequence"/>
</dbReference>
<dbReference type="CDD" id="cd00024">
    <property type="entry name" value="CD_CSD"/>
    <property type="match status" value="1"/>
</dbReference>
<comment type="caution">
    <text evidence="3">The sequence shown here is derived from an EMBL/GenBank/DDBJ whole genome shotgun (WGS) entry which is preliminary data.</text>
</comment>
<gene>
    <name evidence="3" type="ORF">PC110_g7390</name>
    <name evidence="2" type="ORF">PC117_g15881</name>
</gene>
<reference evidence="3 4" key="1">
    <citation type="submission" date="2018-01" db="EMBL/GenBank/DDBJ databases">
        <title>Draft genome of the strawberry crown rot pathogen Phytophthora cactorum.</title>
        <authorList>
            <person name="Armitage A.D."/>
            <person name="Lysoe E."/>
            <person name="Nellist C.F."/>
            <person name="Harrison R.J."/>
            <person name="Brurberg M.B."/>
        </authorList>
    </citation>
    <scope>NUCLEOTIDE SEQUENCE [LARGE SCALE GENOMIC DNA]</scope>
    <source>
        <strain evidence="3 4">10300</strain>
    </source>
</reference>
<accession>A0A329SHS8</accession>
<reference evidence="2" key="2">
    <citation type="submission" date="2018-10" db="EMBL/GenBank/DDBJ databases">
        <title>Effector identification in a new, highly contiguous assembly of the strawberry crown rot pathogen Phytophthora cactorum.</title>
        <authorList>
            <person name="Armitage A.D."/>
            <person name="Nellist C.F."/>
            <person name="Bates H."/>
            <person name="Vickerstaff R.J."/>
            <person name="Harrison R.J."/>
        </authorList>
    </citation>
    <scope>NUCLEOTIDE SEQUENCE</scope>
    <source>
        <strain evidence="2">4040</strain>
    </source>
</reference>
<protein>
    <recommendedName>
        <fullName evidence="1">Chromo domain-containing protein</fullName>
    </recommendedName>
</protein>
<dbReference type="Gene3D" id="2.40.50.40">
    <property type="match status" value="1"/>
</dbReference>
<evidence type="ECO:0000259" key="1">
    <source>
        <dbReference type="PROSITE" id="PS50013"/>
    </source>
</evidence>
<proteinExistence type="predicted"/>
<dbReference type="AlphaFoldDB" id="A0A329SHS8"/>
<dbReference type="SMART" id="SM00298">
    <property type="entry name" value="CHROMO"/>
    <property type="match status" value="1"/>
</dbReference>
<dbReference type="Proteomes" id="UP000251314">
    <property type="component" value="Unassembled WGS sequence"/>
</dbReference>
<dbReference type="VEuPathDB" id="FungiDB:PC110_g7390"/>
<keyword evidence="4" id="KW-1185">Reference proteome</keyword>
<evidence type="ECO:0000313" key="3">
    <source>
        <dbReference type="EMBL" id="RAW36343.1"/>
    </source>
</evidence>
<dbReference type="EMBL" id="RCMK01000545">
    <property type="protein sequence ID" value="KAG2922887.1"/>
    <property type="molecule type" value="Genomic_DNA"/>
</dbReference>
<evidence type="ECO:0000313" key="4">
    <source>
        <dbReference type="Proteomes" id="UP000251314"/>
    </source>
</evidence>
<dbReference type="EMBL" id="MJFZ01000142">
    <property type="protein sequence ID" value="RAW36343.1"/>
    <property type="molecule type" value="Genomic_DNA"/>
</dbReference>